<dbReference type="EMBL" id="CAFAZX010000049">
    <property type="protein sequence ID" value="CAB4843671.1"/>
    <property type="molecule type" value="Genomic_DNA"/>
</dbReference>
<evidence type="ECO:0000256" key="1">
    <source>
        <dbReference type="SAM" id="Phobius"/>
    </source>
</evidence>
<keyword evidence="1" id="KW-1133">Transmembrane helix</keyword>
<evidence type="ECO:0000313" key="3">
    <source>
        <dbReference type="EMBL" id="CAB4777895.1"/>
    </source>
</evidence>
<dbReference type="EMBL" id="CAEZZR010000087">
    <property type="protein sequence ID" value="CAB4777895.1"/>
    <property type="molecule type" value="Genomic_DNA"/>
</dbReference>
<organism evidence="2">
    <name type="scientific">freshwater metagenome</name>
    <dbReference type="NCBI Taxonomy" id="449393"/>
    <lineage>
        <taxon>unclassified sequences</taxon>
        <taxon>metagenomes</taxon>
        <taxon>ecological metagenomes</taxon>
    </lineage>
</organism>
<name>A0A6J6L0G3_9ZZZZ</name>
<accession>A0A6J6L0G3</accession>
<keyword evidence="1" id="KW-0472">Membrane</keyword>
<keyword evidence="1" id="KW-0812">Transmembrane</keyword>
<proteinExistence type="predicted"/>
<reference evidence="2" key="1">
    <citation type="submission" date="2020-05" db="EMBL/GenBank/DDBJ databases">
        <authorList>
            <person name="Chiriac C."/>
            <person name="Salcher M."/>
            <person name="Ghai R."/>
            <person name="Kavagutti S V."/>
        </authorList>
    </citation>
    <scope>NUCLEOTIDE SEQUENCE</scope>
</reference>
<gene>
    <name evidence="2" type="ORF">UFOPK2254_00342</name>
    <name evidence="3" type="ORF">UFOPK2907_00951</name>
    <name evidence="4" type="ORF">UFOPK3241_00898</name>
</gene>
<feature type="transmembrane region" description="Helical" evidence="1">
    <location>
        <begin position="6"/>
        <end position="25"/>
    </location>
</feature>
<sequence length="37" mass="3849">MELVTSILLALIAVVLGVGLLVFGLRGLTGRNRRGGL</sequence>
<dbReference type="EMBL" id="CAEZWO010000021">
    <property type="protein sequence ID" value="CAB4654193.1"/>
    <property type="molecule type" value="Genomic_DNA"/>
</dbReference>
<evidence type="ECO:0000313" key="2">
    <source>
        <dbReference type="EMBL" id="CAB4654193.1"/>
    </source>
</evidence>
<evidence type="ECO:0000313" key="4">
    <source>
        <dbReference type="EMBL" id="CAB4843671.1"/>
    </source>
</evidence>
<protein>
    <submittedName>
        <fullName evidence="2">Unannotated protein</fullName>
    </submittedName>
</protein>
<dbReference type="AlphaFoldDB" id="A0A6J6L0G3"/>